<evidence type="ECO:0000313" key="1">
    <source>
        <dbReference type="EMBL" id="CAA7055646.1"/>
    </source>
</evidence>
<comment type="caution">
    <text evidence="1">The sequence shown here is derived from an EMBL/GenBank/DDBJ whole genome shotgun (WGS) entry which is preliminary data.</text>
</comment>
<dbReference type="EMBL" id="CACVBM020001607">
    <property type="protein sequence ID" value="CAA7055646.1"/>
    <property type="molecule type" value="Genomic_DNA"/>
</dbReference>
<name>A0A6D2KF43_9BRAS</name>
<accession>A0A6D2KF43</accession>
<organism evidence="1 2">
    <name type="scientific">Microthlaspi erraticum</name>
    <dbReference type="NCBI Taxonomy" id="1685480"/>
    <lineage>
        <taxon>Eukaryota</taxon>
        <taxon>Viridiplantae</taxon>
        <taxon>Streptophyta</taxon>
        <taxon>Embryophyta</taxon>
        <taxon>Tracheophyta</taxon>
        <taxon>Spermatophyta</taxon>
        <taxon>Magnoliopsida</taxon>
        <taxon>eudicotyledons</taxon>
        <taxon>Gunneridae</taxon>
        <taxon>Pentapetalae</taxon>
        <taxon>rosids</taxon>
        <taxon>malvids</taxon>
        <taxon>Brassicales</taxon>
        <taxon>Brassicaceae</taxon>
        <taxon>Coluteocarpeae</taxon>
        <taxon>Microthlaspi</taxon>
    </lineage>
</organism>
<sequence>MLTKTISFYNLSFSGLIHQTQGRACGETTSFWFDWWNPLGRLFEITGPRGYIDLGIPSDATVASAVVNRNRRRHRTEILNRIEERQNQDISLWQETIYFSLADTLTRSGELSWATSLPMITQQIGISLSRSFTSTHRTVSKWFATRP</sequence>
<proteinExistence type="predicted"/>
<dbReference type="AlphaFoldDB" id="A0A6D2KF43"/>
<protein>
    <submittedName>
        <fullName evidence="1">Uncharacterized protein</fullName>
    </submittedName>
</protein>
<evidence type="ECO:0000313" key="2">
    <source>
        <dbReference type="Proteomes" id="UP000467841"/>
    </source>
</evidence>
<reference evidence="1" key="1">
    <citation type="submission" date="2020-01" db="EMBL/GenBank/DDBJ databases">
        <authorList>
            <person name="Mishra B."/>
        </authorList>
    </citation>
    <scope>NUCLEOTIDE SEQUENCE [LARGE SCALE GENOMIC DNA]</scope>
</reference>
<dbReference type="Proteomes" id="UP000467841">
    <property type="component" value="Unassembled WGS sequence"/>
</dbReference>
<gene>
    <name evidence="1" type="ORF">MERR_LOCUS42882</name>
</gene>
<keyword evidence="2" id="KW-1185">Reference proteome</keyword>